<feature type="domain" description="Zn(2)-C6 fungal-type" evidence="8">
    <location>
        <begin position="21"/>
        <end position="51"/>
    </location>
</feature>
<dbReference type="InterPro" id="IPR001138">
    <property type="entry name" value="Zn2Cys6_DnaBD"/>
</dbReference>
<dbReference type="CDD" id="cd12148">
    <property type="entry name" value="fungal_TF_MHR"/>
    <property type="match status" value="1"/>
</dbReference>
<evidence type="ECO:0000256" key="1">
    <source>
        <dbReference type="ARBA" id="ARBA00022723"/>
    </source>
</evidence>
<protein>
    <recommendedName>
        <fullName evidence="8">Zn(2)-C6 fungal-type domain-containing protein</fullName>
    </recommendedName>
</protein>
<dbReference type="GO" id="GO:0008270">
    <property type="term" value="F:zinc ion binding"/>
    <property type="evidence" value="ECO:0007669"/>
    <property type="project" value="InterPro"/>
</dbReference>
<keyword evidence="2" id="KW-0862">Zinc</keyword>
<dbReference type="Pfam" id="PF04082">
    <property type="entry name" value="Fungal_trans"/>
    <property type="match status" value="1"/>
</dbReference>
<dbReference type="SUPFAM" id="SSF57701">
    <property type="entry name" value="Zn2/Cys6 DNA-binding domain"/>
    <property type="match status" value="1"/>
</dbReference>
<organism evidence="9 10">
    <name type="scientific">Emericellopsis cladophorae</name>
    <dbReference type="NCBI Taxonomy" id="2686198"/>
    <lineage>
        <taxon>Eukaryota</taxon>
        <taxon>Fungi</taxon>
        <taxon>Dikarya</taxon>
        <taxon>Ascomycota</taxon>
        <taxon>Pezizomycotina</taxon>
        <taxon>Sordariomycetes</taxon>
        <taxon>Hypocreomycetidae</taxon>
        <taxon>Hypocreales</taxon>
        <taxon>Bionectriaceae</taxon>
        <taxon>Emericellopsis</taxon>
    </lineage>
</organism>
<keyword evidence="10" id="KW-1185">Reference proteome</keyword>
<keyword evidence="6" id="KW-0539">Nucleus</keyword>
<dbReference type="PROSITE" id="PS50048">
    <property type="entry name" value="ZN2_CY6_FUNGAL_2"/>
    <property type="match status" value="1"/>
</dbReference>
<evidence type="ECO:0000259" key="8">
    <source>
        <dbReference type="PROSITE" id="PS50048"/>
    </source>
</evidence>
<evidence type="ECO:0000256" key="6">
    <source>
        <dbReference type="ARBA" id="ARBA00023242"/>
    </source>
</evidence>
<dbReference type="PANTHER" id="PTHR31944">
    <property type="entry name" value="HEME-RESPONSIVE ZINC FINGER TRANSCRIPTION FACTOR HAP1"/>
    <property type="match status" value="1"/>
</dbReference>
<reference evidence="9" key="1">
    <citation type="journal article" date="2021" name="J Fungi (Basel)">
        <title>Genomic and Metabolomic Analyses of the Marine Fungus Emericellopsis cladophorae: Insights into Saltwater Adaptability Mechanisms and Its Biosynthetic Potential.</title>
        <authorList>
            <person name="Goncalves M.F.M."/>
            <person name="Hilario S."/>
            <person name="Van de Peer Y."/>
            <person name="Esteves A.C."/>
            <person name="Alves A."/>
        </authorList>
    </citation>
    <scope>NUCLEOTIDE SEQUENCE</scope>
    <source>
        <strain evidence="9">MUM 19.33</strain>
    </source>
</reference>
<dbReference type="SMART" id="SM00066">
    <property type="entry name" value="GAL4"/>
    <property type="match status" value="1"/>
</dbReference>
<accession>A0A9P9Y0K1</accession>
<reference evidence="9" key="2">
    <citation type="submission" date="2022-07" db="EMBL/GenBank/DDBJ databases">
        <authorList>
            <person name="Goncalves M.F.M."/>
            <person name="Hilario S."/>
            <person name="Van De Peer Y."/>
            <person name="Esteves A.C."/>
            <person name="Alves A."/>
        </authorList>
    </citation>
    <scope>NUCLEOTIDE SEQUENCE</scope>
    <source>
        <strain evidence="9">MUM 19.33</strain>
    </source>
</reference>
<dbReference type="PROSITE" id="PS00463">
    <property type="entry name" value="ZN2_CY6_FUNGAL_1"/>
    <property type="match status" value="1"/>
</dbReference>
<evidence type="ECO:0000256" key="5">
    <source>
        <dbReference type="ARBA" id="ARBA00023163"/>
    </source>
</evidence>
<evidence type="ECO:0000313" key="9">
    <source>
        <dbReference type="EMBL" id="KAI6781329.1"/>
    </source>
</evidence>
<comment type="caution">
    <text evidence="9">The sequence shown here is derived from an EMBL/GenBank/DDBJ whole genome shotgun (WGS) entry which is preliminary data.</text>
</comment>
<evidence type="ECO:0000256" key="2">
    <source>
        <dbReference type="ARBA" id="ARBA00022833"/>
    </source>
</evidence>
<dbReference type="Pfam" id="PF00172">
    <property type="entry name" value="Zn_clus"/>
    <property type="match status" value="1"/>
</dbReference>
<dbReference type="GO" id="GO:0006351">
    <property type="term" value="P:DNA-templated transcription"/>
    <property type="evidence" value="ECO:0007669"/>
    <property type="project" value="InterPro"/>
</dbReference>
<evidence type="ECO:0000256" key="4">
    <source>
        <dbReference type="ARBA" id="ARBA00023125"/>
    </source>
</evidence>
<keyword evidence="1" id="KW-0479">Metal-binding</keyword>
<dbReference type="InterPro" id="IPR036864">
    <property type="entry name" value="Zn2-C6_fun-type_DNA-bd_sf"/>
</dbReference>
<dbReference type="EMBL" id="JAGIXG020000023">
    <property type="protein sequence ID" value="KAI6781329.1"/>
    <property type="molecule type" value="Genomic_DNA"/>
</dbReference>
<dbReference type="RefSeq" id="XP_051362185.1">
    <property type="nucleotide sequence ID" value="XM_051506626.1"/>
</dbReference>
<dbReference type="Proteomes" id="UP001055219">
    <property type="component" value="Unassembled WGS sequence"/>
</dbReference>
<dbReference type="Gene3D" id="4.10.240.10">
    <property type="entry name" value="Zn(2)-C6 fungal-type DNA-binding domain"/>
    <property type="match status" value="1"/>
</dbReference>
<dbReference type="GO" id="GO:0001228">
    <property type="term" value="F:DNA-binding transcription activator activity, RNA polymerase II-specific"/>
    <property type="evidence" value="ECO:0007669"/>
    <property type="project" value="TreeGrafter"/>
</dbReference>
<name>A0A9P9Y0K1_9HYPO</name>
<dbReference type="AlphaFoldDB" id="A0A9P9Y0K1"/>
<proteinExistence type="predicted"/>
<dbReference type="InterPro" id="IPR051430">
    <property type="entry name" value="Fungal_TF_Env_Response"/>
</dbReference>
<dbReference type="InterPro" id="IPR007219">
    <property type="entry name" value="XnlR_reg_dom"/>
</dbReference>
<dbReference type="PANTHER" id="PTHR31944:SF129">
    <property type="entry name" value="ASPYRIDONES CLUSTER REGULATOR APDR-RELATED"/>
    <property type="match status" value="1"/>
</dbReference>
<feature type="region of interest" description="Disordered" evidence="7">
    <location>
        <begin position="126"/>
        <end position="169"/>
    </location>
</feature>
<gene>
    <name evidence="9" type="ORF">J7T54_004102</name>
</gene>
<dbReference type="GeneID" id="75830592"/>
<dbReference type="GO" id="GO:0005634">
    <property type="term" value="C:nucleus"/>
    <property type="evidence" value="ECO:0007669"/>
    <property type="project" value="TreeGrafter"/>
</dbReference>
<keyword evidence="5" id="KW-0804">Transcription</keyword>
<keyword evidence="3" id="KW-0805">Transcription regulation</keyword>
<evidence type="ECO:0000256" key="7">
    <source>
        <dbReference type="SAM" id="MobiDB-lite"/>
    </source>
</evidence>
<dbReference type="GO" id="GO:0000978">
    <property type="term" value="F:RNA polymerase II cis-regulatory region sequence-specific DNA binding"/>
    <property type="evidence" value="ECO:0007669"/>
    <property type="project" value="TreeGrafter"/>
</dbReference>
<keyword evidence="4" id="KW-0238">DNA-binding</keyword>
<evidence type="ECO:0000313" key="10">
    <source>
        <dbReference type="Proteomes" id="UP001055219"/>
    </source>
</evidence>
<dbReference type="CDD" id="cd00067">
    <property type="entry name" value="GAL4"/>
    <property type="match status" value="1"/>
</dbReference>
<dbReference type="OrthoDB" id="4337792at2759"/>
<evidence type="ECO:0000256" key="3">
    <source>
        <dbReference type="ARBA" id="ARBA00023015"/>
    </source>
</evidence>
<sequence>MSSVHNNDLGPAWKRRRPATACNQCRRRKIRCDGRAPCVACSKPPGRPCEYAANPFYESRSAAHTLTEGLPPHGMPHEAYAQLTSTTPVMSEAGMFDGITPSDAYNLEAGMANYFRMTDMSMMGGLSPGELPIQSPALTHATTNSSVGSSSHTPPSPSPPRQSPSFGASSASTCSPLACGLEPPELYHLLDHDSIDDQSDWEEIFERCDRLKFLSVAFGDNTKTPRLDQERLRPLVNQFTMLERSQKSSRACFSSCSAVGCAKDILPPRAACDILIKAYFMNYEQVLRIMHLPTFLQEYERFWRQPSPSRSLETDDPLACKIAVILALGSTVVLTLNGALGPTIPGPAEERAYLEKQAGVWISYGKQWLTRRMPTAQRTDLHIAQILCLLGLVRHVHSEDASSSGILIQPGDYCLARVGMQMGLHRDPLVRGSGMSRCEVEVRRRLWATMVELSLQRSLDEGLPAPLGPESYDCQPPSDIPDEDLEDEFASGVTTGSDLTPSTILVLLCKTQRLRLHCVHLVNSPGAPKSDAEIHELAKRLSIACGSNIDVFRGLPTKPSDFQIQLLQTYTRQFVQALVEGGQPATDHATAHYCRKVRTEVAARMLGYPPSLALVTAETMAETRPLSTLTEGKADACVALRVFGEGYLGRVQRDSAISMCLDLLQELEEYNFPATDGACWQRCHHIVRDTVSVFERRVRVSRGMHSKRELLFFACAEANMSGLLRGAPSREIDESIHRAAERALGVCCDVLGRNIRS</sequence>